<evidence type="ECO:0000313" key="5">
    <source>
        <dbReference type="Proteomes" id="UP000565468"/>
    </source>
</evidence>
<evidence type="ECO:0000256" key="1">
    <source>
        <dbReference type="ARBA" id="ARBA00022505"/>
    </source>
</evidence>
<dbReference type="PANTHER" id="PTHR11908:SF132">
    <property type="entry name" value="ALDEHYDE OXIDASE 1-RELATED"/>
    <property type="match status" value="1"/>
</dbReference>
<reference evidence="4 5" key="1">
    <citation type="submission" date="2020-04" db="EMBL/GenBank/DDBJ databases">
        <title>Paenibacillus algicola sp. nov., a novel marine bacterium producing alginate lyase.</title>
        <authorList>
            <person name="Huang H."/>
        </authorList>
    </citation>
    <scope>NUCLEOTIDE SEQUENCE [LARGE SCALE GENOMIC DNA]</scope>
    <source>
        <strain evidence="4 5">L7-75</strain>
    </source>
</reference>
<dbReference type="GO" id="GO:0005506">
    <property type="term" value="F:iron ion binding"/>
    <property type="evidence" value="ECO:0007669"/>
    <property type="project" value="InterPro"/>
</dbReference>
<protein>
    <submittedName>
        <fullName evidence="4">Xanthine dehydrogenase family protein molybdopterin-binding subunit</fullName>
    </submittedName>
</protein>
<evidence type="ECO:0000259" key="3">
    <source>
        <dbReference type="SMART" id="SM01008"/>
    </source>
</evidence>
<dbReference type="InterPro" id="IPR000674">
    <property type="entry name" value="Ald_Oxase/Xan_DH_a/b"/>
</dbReference>
<dbReference type="GO" id="GO:0016491">
    <property type="term" value="F:oxidoreductase activity"/>
    <property type="evidence" value="ECO:0007669"/>
    <property type="project" value="UniProtKB-KW"/>
</dbReference>
<dbReference type="SMART" id="SM01008">
    <property type="entry name" value="Ald_Xan_dh_C"/>
    <property type="match status" value="1"/>
</dbReference>
<sequence length="742" mass="81038">MIQTQKKSKNDLAAKVTGNTRYLHDMNLPGQLVGGTFRSPYPHARITRLDVSKARAVKGVAAVLTAEDVPHLEFGPTKYKDWNILAKDKVLFIGDEIAVVAAETREAVDKALSLIEVEFEQLPAIFDPEDSLQEDAVEIHPGVERNRPMHVLVNRGDMDQAKQEAHIVRSGRYHSNRIYQGHMEPVGVLASWSDEEGLTLWAASHIPYRARETYAAGFGLPEDKVRIIVPPIGGSFGSKYVLKLHVTSAALSMKTGRPVKMILDRSEDMLTAHPRVPLTYDIEIGAAADGTFLYKELTVYGDAGARIYWSPNVLATACTRTDCIYNFGAIKAEGHLCYTNSSPTTCMRGFGNAETLFAVESVIDELALGLGMDPADLRMKNIVKQGETTVHGYKLDTCNLDLCIDKAKEISGWERRNELPANRGLGMALANHVSGFRAIDPRFDGSTAIMRINLDGELEIETGEIELGQGMSVTYARIAAQILGIPEGGIIVKSGDTGRYPFGIGTLASRSTVMGGNAVMKASQEMQRQIQALATQVHGEGAEFRDGQVHSDGKAFTLKDISAWYRARHAGEEFKVKETYVPDTEMPDATYFGNPSPNYPFAAHVAEVEVDPDTGRTRMIGYWAVHDSGTIIHETMAKGQVIGAVAQGIGWVLMEDFQVEEGVVRNPSMMDYRMPGAHDIPHVDIAFIQEPDPNGPMGAKSLGEVALDPVPGAIANAIAHATGKRGTRLPLSAERVWNMLQS</sequence>
<dbReference type="Pfam" id="PF20256">
    <property type="entry name" value="MoCoBD_2"/>
    <property type="match status" value="1"/>
</dbReference>
<evidence type="ECO:0000313" key="4">
    <source>
        <dbReference type="EMBL" id="NMO96392.1"/>
    </source>
</evidence>
<dbReference type="InterPro" id="IPR016208">
    <property type="entry name" value="Ald_Oxase/xanthine_DH-like"/>
</dbReference>
<dbReference type="InterPro" id="IPR037165">
    <property type="entry name" value="AldOxase/xan_DH_Mopterin-bd_sf"/>
</dbReference>
<evidence type="ECO:0000256" key="2">
    <source>
        <dbReference type="ARBA" id="ARBA00023002"/>
    </source>
</evidence>
<dbReference type="EMBL" id="JABBPN010000009">
    <property type="protein sequence ID" value="NMO96392.1"/>
    <property type="molecule type" value="Genomic_DNA"/>
</dbReference>
<dbReference type="AlphaFoldDB" id="A0A848M8I4"/>
<proteinExistence type="predicted"/>
<comment type="caution">
    <text evidence="4">The sequence shown here is derived from an EMBL/GenBank/DDBJ whole genome shotgun (WGS) entry which is preliminary data.</text>
</comment>
<dbReference type="InterPro" id="IPR046867">
    <property type="entry name" value="AldOxase/xan_DH_MoCoBD2"/>
</dbReference>
<dbReference type="SUPFAM" id="SSF54665">
    <property type="entry name" value="CO dehydrogenase molybdoprotein N-domain-like"/>
    <property type="match status" value="1"/>
</dbReference>
<dbReference type="Proteomes" id="UP000565468">
    <property type="component" value="Unassembled WGS sequence"/>
</dbReference>
<accession>A0A848M8I4</accession>
<feature type="domain" description="Aldehyde oxidase/xanthine dehydrogenase a/b hammerhead" evidence="3">
    <location>
        <begin position="17"/>
        <end position="123"/>
    </location>
</feature>
<dbReference type="InterPro" id="IPR036856">
    <property type="entry name" value="Ald_Oxase/Xan_DH_a/b_sf"/>
</dbReference>
<dbReference type="Gene3D" id="3.90.1170.50">
    <property type="entry name" value="Aldehyde oxidase/xanthine dehydrogenase, a/b hammerhead"/>
    <property type="match status" value="1"/>
</dbReference>
<keyword evidence="2" id="KW-0560">Oxidoreductase</keyword>
<name>A0A848M8I4_PAELE</name>
<dbReference type="SUPFAM" id="SSF56003">
    <property type="entry name" value="Molybdenum cofactor-binding domain"/>
    <property type="match status" value="1"/>
</dbReference>
<keyword evidence="5" id="KW-1185">Reference proteome</keyword>
<dbReference type="PANTHER" id="PTHR11908">
    <property type="entry name" value="XANTHINE DEHYDROGENASE"/>
    <property type="match status" value="1"/>
</dbReference>
<gene>
    <name evidence="4" type="ORF">HII30_11480</name>
</gene>
<organism evidence="4 5">
    <name type="scientific">Paenibacillus lemnae</name>
    <dbReference type="NCBI Taxonomy" id="1330551"/>
    <lineage>
        <taxon>Bacteria</taxon>
        <taxon>Bacillati</taxon>
        <taxon>Bacillota</taxon>
        <taxon>Bacilli</taxon>
        <taxon>Bacillales</taxon>
        <taxon>Paenibacillaceae</taxon>
        <taxon>Paenibacillus</taxon>
    </lineage>
</organism>
<dbReference type="Pfam" id="PF02738">
    <property type="entry name" value="MoCoBD_1"/>
    <property type="match status" value="1"/>
</dbReference>
<dbReference type="RefSeq" id="WP_169505169.1">
    <property type="nucleotide sequence ID" value="NZ_JABBPN010000009.1"/>
</dbReference>
<dbReference type="Gene3D" id="3.30.365.10">
    <property type="entry name" value="Aldehyde oxidase/xanthine dehydrogenase, molybdopterin binding domain"/>
    <property type="match status" value="4"/>
</dbReference>
<dbReference type="InterPro" id="IPR008274">
    <property type="entry name" value="AldOxase/xan_DH_MoCoBD1"/>
</dbReference>
<dbReference type="Pfam" id="PF01315">
    <property type="entry name" value="Ald_Xan_dh_C"/>
    <property type="match status" value="1"/>
</dbReference>
<keyword evidence="1" id="KW-0500">Molybdenum</keyword>